<feature type="compositionally biased region" description="Low complexity" evidence="13">
    <location>
        <begin position="517"/>
        <end position="536"/>
    </location>
</feature>
<dbReference type="SMART" id="SM00533">
    <property type="entry name" value="MUTSd"/>
    <property type="match status" value="1"/>
</dbReference>
<feature type="region of interest" description="Disordered" evidence="13">
    <location>
        <begin position="480"/>
        <end position="564"/>
    </location>
</feature>
<evidence type="ECO:0000256" key="8">
    <source>
        <dbReference type="ARBA" id="ARBA00023242"/>
    </source>
</evidence>
<dbReference type="InterPro" id="IPR036187">
    <property type="entry name" value="DNA_mismatch_repair_MutS_sf"/>
</dbReference>
<dbReference type="SUPFAM" id="SSF48334">
    <property type="entry name" value="DNA repair protein MutS, domain III"/>
    <property type="match status" value="1"/>
</dbReference>
<dbReference type="InterPro" id="IPR009071">
    <property type="entry name" value="HMG_box_dom"/>
</dbReference>
<gene>
    <name evidence="15" type="ORF">WJX72_001037</name>
</gene>
<dbReference type="InterPro" id="IPR000432">
    <property type="entry name" value="DNA_mismatch_repair_MutS_C"/>
</dbReference>
<feature type="domain" description="HMG box" evidence="14">
    <location>
        <begin position="372"/>
        <end position="431"/>
    </location>
</feature>
<reference evidence="15 16" key="1">
    <citation type="journal article" date="2024" name="Nat. Commun.">
        <title>Phylogenomics reveals the evolutionary origins of lichenization in chlorophyte algae.</title>
        <authorList>
            <person name="Puginier C."/>
            <person name="Libourel C."/>
            <person name="Otte J."/>
            <person name="Skaloud P."/>
            <person name="Haon M."/>
            <person name="Grisel S."/>
            <person name="Petersen M."/>
            <person name="Berrin J.G."/>
            <person name="Delaux P.M."/>
            <person name="Dal Grande F."/>
            <person name="Keller J."/>
        </authorList>
    </citation>
    <scope>NUCLEOTIDE SEQUENCE [LARGE SCALE GENOMIC DNA]</scope>
    <source>
        <strain evidence="15 16">SAG 2043</strain>
    </source>
</reference>
<name>A0AAW1P9F4_9CHLO</name>
<evidence type="ECO:0000313" key="16">
    <source>
        <dbReference type="Proteomes" id="UP001489004"/>
    </source>
</evidence>
<feature type="region of interest" description="Disordered" evidence="13">
    <location>
        <begin position="725"/>
        <end position="782"/>
    </location>
</feature>
<feature type="compositionally biased region" description="Low complexity" evidence="13">
    <location>
        <begin position="269"/>
        <end position="278"/>
    </location>
</feature>
<dbReference type="FunFam" id="3.40.50.300:FF:001067">
    <property type="entry name" value="DNA mismatch repair protein MSH5"/>
    <property type="match status" value="1"/>
</dbReference>
<dbReference type="GO" id="GO:0005634">
    <property type="term" value="C:nucleus"/>
    <property type="evidence" value="ECO:0007669"/>
    <property type="project" value="UniProtKB-SubCell"/>
</dbReference>
<evidence type="ECO:0000256" key="9">
    <source>
        <dbReference type="ARBA" id="ARBA00023254"/>
    </source>
</evidence>
<evidence type="ECO:0000259" key="14">
    <source>
        <dbReference type="PROSITE" id="PS50118"/>
    </source>
</evidence>
<dbReference type="GO" id="GO:0140664">
    <property type="term" value="F:ATP-dependent DNA damage sensor activity"/>
    <property type="evidence" value="ECO:0007669"/>
    <property type="project" value="InterPro"/>
</dbReference>
<feature type="DNA-binding region" description="HMG box" evidence="12">
    <location>
        <begin position="372"/>
        <end position="431"/>
    </location>
</feature>
<dbReference type="Gene3D" id="3.40.50.300">
    <property type="entry name" value="P-loop containing nucleotide triphosphate hydrolases"/>
    <property type="match status" value="1"/>
</dbReference>
<evidence type="ECO:0000256" key="10">
    <source>
        <dbReference type="ARBA" id="ARBA00073549"/>
    </source>
</evidence>
<keyword evidence="16" id="KW-1185">Reference proteome</keyword>
<keyword evidence="9" id="KW-0469">Meiosis</keyword>
<evidence type="ECO:0000256" key="6">
    <source>
        <dbReference type="ARBA" id="ARBA00022840"/>
    </source>
</evidence>
<dbReference type="PANTHER" id="PTHR11361">
    <property type="entry name" value="DNA MISMATCH REPAIR PROTEIN MUTS FAMILY MEMBER"/>
    <property type="match status" value="1"/>
</dbReference>
<keyword evidence="7 12" id="KW-0238">DNA-binding</keyword>
<dbReference type="SUPFAM" id="SSF47095">
    <property type="entry name" value="HMG-box"/>
    <property type="match status" value="1"/>
</dbReference>
<dbReference type="Gene3D" id="1.10.30.10">
    <property type="entry name" value="High mobility group box domain"/>
    <property type="match status" value="1"/>
</dbReference>
<evidence type="ECO:0000256" key="2">
    <source>
        <dbReference type="ARBA" id="ARBA00004286"/>
    </source>
</evidence>
<dbReference type="SUPFAM" id="SSF52540">
    <property type="entry name" value="P-loop containing nucleoside triphosphate hydrolases"/>
    <property type="match status" value="1"/>
</dbReference>
<dbReference type="PROSITE" id="PS00486">
    <property type="entry name" value="DNA_MISMATCH_REPAIR_2"/>
    <property type="match status" value="1"/>
</dbReference>
<evidence type="ECO:0000256" key="1">
    <source>
        <dbReference type="ARBA" id="ARBA00004123"/>
    </source>
</evidence>
<dbReference type="InterPro" id="IPR045076">
    <property type="entry name" value="MutS"/>
</dbReference>
<dbReference type="Gene3D" id="1.10.1420.10">
    <property type="match status" value="2"/>
</dbReference>
<dbReference type="GO" id="GO:0030983">
    <property type="term" value="F:mismatched DNA binding"/>
    <property type="evidence" value="ECO:0007669"/>
    <property type="project" value="InterPro"/>
</dbReference>
<evidence type="ECO:0000313" key="15">
    <source>
        <dbReference type="EMBL" id="KAK9806091.1"/>
    </source>
</evidence>
<dbReference type="CDD" id="cd03281">
    <property type="entry name" value="ABC_MSH5_euk"/>
    <property type="match status" value="1"/>
</dbReference>
<feature type="compositionally biased region" description="Low complexity" evidence="13">
    <location>
        <begin position="738"/>
        <end position="766"/>
    </location>
</feature>
<dbReference type="PANTHER" id="PTHR11361:SF20">
    <property type="entry name" value="MUTS PROTEIN HOMOLOG 5"/>
    <property type="match status" value="1"/>
</dbReference>
<dbReference type="GO" id="GO:0006298">
    <property type="term" value="P:mismatch repair"/>
    <property type="evidence" value="ECO:0007669"/>
    <property type="project" value="InterPro"/>
</dbReference>
<feature type="compositionally biased region" description="Basic and acidic residues" evidence="13">
    <location>
        <begin position="312"/>
        <end position="321"/>
    </location>
</feature>
<evidence type="ECO:0000256" key="12">
    <source>
        <dbReference type="PROSITE-ProRule" id="PRU00267"/>
    </source>
</evidence>
<accession>A0AAW1P9F4</accession>
<evidence type="ECO:0000256" key="5">
    <source>
        <dbReference type="ARBA" id="ARBA00022741"/>
    </source>
</evidence>
<dbReference type="Pfam" id="PF00488">
    <property type="entry name" value="MutS_V"/>
    <property type="match status" value="1"/>
</dbReference>
<feature type="compositionally biased region" description="Polar residues" evidence="13">
    <location>
        <begin position="283"/>
        <end position="302"/>
    </location>
</feature>
<keyword evidence="8 12" id="KW-0539">Nucleus</keyword>
<dbReference type="GO" id="GO:0005524">
    <property type="term" value="F:ATP binding"/>
    <property type="evidence" value="ECO:0007669"/>
    <property type="project" value="UniProtKB-KW"/>
</dbReference>
<keyword evidence="6" id="KW-0067">ATP-binding</keyword>
<sequence>MGQGPSVLAAEDGNGIGASNGCPPPSQVEAPVCLRSRYQTTVIDFGDPNTQGVFWHVVNGQRIFPYPAGYRASTLLYGQQCSLEINTVQEGARTFLNFVVRWDAGRMFSGNTPSAPFINLALFVGSFQAADGPQAFGFDSPVVQCKLRSLMSAALPASPLKRLEDLQTAKPILKDGILEKSSSLQDPNNAARALLLSAQTPSSELTRLANVCLSPTKTKASRRQVPSVKRMLTFDAKAQAVQGAAGLTAVSGLGAFPGRHPATAEFSLPSSAASGPSRHSSRLQQPQATSSALGGEGQTMSDITGPPRPRSTHLDDAKAAEEGPPELRGPGYYSTLLADSLAEPATQTGGGVKAEPGGRARPKRRAGSSGKSARGWTAFTCYGLEMRAQVRSAHPHASATEVEKLVGQAWARLPPKDKASYQAKAAGMKRQVAGPATPPAPAVTLNERVHKHAREAPQTSSAEACGALEELPANVAMEGTSTVHQAQPRVHGRFAPRAGLAPEGRKGSTLSFQGAESGNSGSAQRSAAQQQAGQHAGTRDGGNGYSGAEEGVRHSARRRATPRWAADFEAGDHEAEEEAVSTTQGLQIADYQPLHASSEPLRHRAHPSTLDAPQHAVSASQKRARMAGALYGEAAAHLSSLLLLRDMLAGTAAAARCPSRGQHPQHAQHAYRAPNGLDYFGSAYNESAFDEAARHRSSAVPLAASDPLLPGSRFAASDQIGYPGGSTSYTLGRPESPAPSFLQQPSLSPSGLSSGQPFTYSQQRQSRQPHHHQPQQRSYHLNQQQHAYYDQPNEPHQADEDMPSTPSIITKALTCISEELLTCRSLVAEIIDFDQAADGMMVAYGVCDPLDELKHTYHGLPDFLTRVVEDELNRIPRELGHRLSSQLWSIIYIPQVGFVMRLEGQRLTAELEEFLPDFEFAFEGTAEESCGFYYYTDRTRQLNERFGDLLHKIQDLEGSITTELIRRIAAFGPHMNRAVAVAAELDCLISLATCAREFNYTKPKLTHDNILHIKQGRHMLTEMMVEGCYVPNDTDMAEDSNRVQVITGPNFSGKSCYAKQVGLIVFLAHIGSFVPAAEATIGLTDRIFTRIASQETLSVPQSTFMIDLSQMSTMLRHATGRSLCIIDEFGKGTLTTDGVGLLCATLRHFSGALQPPKVLACTHFSEVLEEENLPRCRQLTFLTMNVLADPLKSGAEQDKVVFLYRIVPGYAAPSFGVHCAQLAGLKPDILQRAVQVIEDQQAVRPQGQQRR</sequence>
<proteinExistence type="inferred from homology"/>
<organism evidence="15 16">
    <name type="scientific">[Myrmecia] bisecta</name>
    <dbReference type="NCBI Taxonomy" id="41462"/>
    <lineage>
        <taxon>Eukaryota</taxon>
        <taxon>Viridiplantae</taxon>
        <taxon>Chlorophyta</taxon>
        <taxon>core chlorophytes</taxon>
        <taxon>Trebouxiophyceae</taxon>
        <taxon>Trebouxiales</taxon>
        <taxon>Trebouxiaceae</taxon>
        <taxon>Myrmecia</taxon>
    </lineage>
</organism>
<dbReference type="Proteomes" id="UP001489004">
    <property type="component" value="Unassembled WGS sequence"/>
</dbReference>
<dbReference type="InterPro" id="IPR036910">
    <property type="entry name" value="HMG_box_dom_sf"/>
</dbReference>
<evidence type="ECO:0000256" key="3">
    <source>
        <dbReference type="ARBA" id="ARBA00006271"/>
    </source>
</evidence>
<feature type="region of interest" description="Disordered" evidence="13">
    <location>
        <begin position="264"/>
        <end position="373"/>
    </location>
</feature>
<dbReference type="InterPro" id="IPR007696">
    <property type="entry name" value="DNA_mismatch_repair_MutS_core"/>
</dbReference>
<evidence type="ECO:0000256" key="7">
    <source>
        <dbReference type="ARBA" id="ARBA00023125"/>
    </source>
</evidence>
<dbReference type="GO" id="GO:0005694">
    <property type="term" value="C:chromosome"/>
    <property type="evidence" value="ECO:0007669"/>
    <property type="project" value="UniProtKB-SubCell"/>
</dbReference>
<dbReference type="PROSITE" id="PS50118">
    <property type="entry name" value="HMG_BOX_2"/>
    <property type="match status" value="1"/>
</dbReference>
<protein>
    <recommendedName>
        <fullName evidence="10">DNA mismatch repair protein MSH5</fullName>
    </recommendedName>
    <alternativeName>
        <fullName evidence="11">MutS protein homolog 5</fullName>
    </alternativeName>
</protein>
<evidence type="ECO:0000256" key="11">
    <source>
        <dbReference type="ARBA" id="ARBA00077470"/>
    </source>
</evidence>
<dbReference type="CDD" id="cd00084">
    <property type="entry name" value="HMG-box_SF"/>
    <property type="match status" value="1"/>
</dbReference>
<comment type="caution">
    <text evidence="15">The sequence shown here is derived from an EMBL/GenBank/DDBJ whole genome shotgun (WGS) entry which is preliminary data.</text>
</comment>
<keyword evidence="5" id="KW-0547">Nucleotide-binding</keyword>
<dbReference type="InterPro" id="IPR027417">
    <property type="entry name" value="P-loop_NTPase"/>
</dbReference>
<evidence type="ECO:0000256" key="13">
    <source>
        <dbReference type="SAM" id="MobiDB-lite"/>
    </source>
</evidence>
<evidence type="ECO:0000256" key="4">
    <source>
        <dbReference type="ARBA" id="ARBA00022454"/>
    </source>
</evidence>
<dbReference type="AlphaFoldDB" id="A0AAW1P9F4"/>
<dbReference type="Pfam" id="PF00505">
    <property type="entry name" value="HMG_box"/>
    <property type="match status" value="1"/>
</dbReference>
<comment type="subcellular location">
    <subcellularLocation>
        <location evidence="2">Chromosome</location>
    </subcellularLocation>
    <subcellularLocation>
        <location evidence="1">Nucleus</location>
    </subcellularLocation>
</comment>
<dbReference type="GO" id="GO:0051026">
    <property type="term" value="P:chiasma assembly"/>
    <property type="evidence" value="ECO:0007669"/>
    <property type="project" value="TreeGrafter"/>
</dbReference>
<keyword evidence="4" id="KW-0158">Chromosome</keyword>
<dbReference type="SMART" id="SM00534">
    <property type="entry name" value="MUTSac"/>
    <property type="match status" value="1"/>
</dbReference>
<dbReference type="EMBL" id="JALJOR010000014">
    <property type="protein sequence ID" value="KAK9806091.1"/>
    <property type="molecule type" value="Genomic_DNA"/>
</dbReference>
<comment type="similarity">
    <text evidence="3">Belongs to the DNA mismatch repair MutS family.</text>
</comment>